<dbReference type="Proteomes" id="UP000078561">
    <property type="component" value="Unassembled WGS sequence"/>
</dbReference>
<reference evidence="1" key="1">
    <citation type="submission" date="2016-04" db="EMBL/GenBank/DDBJ databases">
        <authorList>
            <person name="Evans L.H."/>
            <person name="Alamgir A."/>
            <person name="Owens N."/>
            <person name="Weber N.D."/>
            <person name="Virtaneva K."/>
            <person name="Barbian K."/>
            <person name="Babar A."/>
            <person name="Rosenke K."/>
        </authorList>
    </citation>
    <scope>NUCLEOTIDE SEQUENCE [LARGE SCALE GENOMIC DNA]</scope>
    <source>
        <strain evidence="1">CBS 101.48</strain>
    </source>
</reference>
<dbReference type="OrthoDB" id="2268828at2759"/>
<dbReference type="AlphaFoldDB" id="A0A168S275"/>
<sequence>MQSVLQGRTQELQIHYNYTTYTVTLDVMDLAASKDMSIGTDLMRTLGIGYTGLAVSWTPPVKTGTLDFKPRLAIRLFFLPV</sequence>
<protein>
    <submittedName>
        <fullName evidence="1">Uncharacterized protein</fullName>
    </submittedName>
</protein>
<accession>A0A168S275</accession>
<evidence type="ECO:0000313" key="1">
    <source>
        <dbReference type="EMBL" id="SAM07699.1"/>
    </source>
</evidence>
<evidence type="ECO:0000313" key="2">
    <source>
        <dbReference type="Proteomes" id="UP000078561"/>
    </source>
</evidence>
<gene>
    <name evidence="1" type="primary">ABSGL_13342.1 scaffold 13659</name>
</gene>
<keyword evidence="2" id="KW-1185">Reference proteome</keyword>
<organism evidence="1">
    <name type="scientific">Absidia glauca</name>
    <name type="common">Pin mould</name>
    <dbReference type="NCBI Taxonomy" id="4829"/>
    <lineage>
        <taxon>Eukaryota</taxon>
        <taxon>Fungi</taxon>
        <taxon>Fungi incertae sedis</taxon>
        <taxon>Mucoromycota</taxon>
        <taxon>Mucoromycotina</taxon>
        <taxon>Mucoromycetes</taxon>
        <taxon>Mucorales</taxon>
        <taxon>Cunninghamellaceae</taxon>
        <taxon>Absidia</taxon>
    </lineage>
</organism>
<dbReference type="EMBL" id="LT554760">
    <property type="protein sequence ID" value="SAM07699.1"/>
    <property type="molecule type" value="Genomic_DNA"/>
</dbReference>
<dbReference type="InParanoid" id="A0A168S275"/>
<name>A0A168S275_ABSGL</name>
<proteinExistence type="predicted"/>